<comment type="caution">
    <text evidence="1">The sequence shown here is derived from an EMBL/GenBank/DDBJ whole genome shotgun (WGS) entry which is preliminary data.</text>
</comment>
<reference evidence="1" key="1">
    <citation type="journal article" date="2014" name="Front. Microbiol.">
        <title>High frequency of phylogenetically diverse reductive dehalogenase-homologous genes in deep subseafloor sedimentary metagenomes.</title>
        <authorList>
            <person name="Kawai M."/>
            <person name="Futagami T."/>
            <person name="Toyoda A."/>
            <person name="Takaki Y."/>
            <person name="Nishi S."/>
            <person name="Hori S."/>
            <person name="Arai W."/>
            <person name="Tsubouchi T."/>
            <person name="Morono Y."/>
            <person name="Uchiyama I."/>
            <person name="Ito T."/>
            <person name="Fujiyama A."/>
            <person name="Inagaki F."/>
            <person name="Takami H."/>
        </authorList>
    </citation>
    <scope>NUCLEOTIDE SEQUENCE</scope>
    <source>
        <strain evidence="1">Expedition CK06-06</strain>
    </source>
</reference>
<dbReference type="Gene3D" id="1.50.10.20">
    <property type="match status" value="1"/>
</dbReference>
<name>X1K0F8_9ZZZZ</name>
<evidence type="ECO:0008006" key="2">
    <source>
        <dbReference type="Google" id="ProtNLM"/>
    </source>
</evidence>
<evidence type="ECO:0000313" key="1">
    <source>
        <dbReference type="EMBL" id="GAH87175.1"/>
    </source>
</evidence>
<protein>
    <recommendedName>
        <fullName evidence="2">Squalene cyclase C-terminal domain-containing protein</fullName>
    </recommendedName>
</protein>
<gene>
    <name evidence="1" type="ORF">S03H2_60067</name>
</gene>
<accession>X1K0F8</accession>
<dbReference type="EMBL" id="BARU01038680">
    <property type="protein sequence ID" value="GAH87175.1"/>
    <property type="molecule type" value="Genomic_DNA"/>
</dbReference>
<sequence>CGGFGCAPPPVPYDCFTGILTESLAKLGYVSDPRLKKAYEWLIQRQRLDGGFWCKNRGLPGGPREKEPSCAFATLCVLSALVQNPELKKSTFARKSAAFLFKCWVNRGKIKYTGHDSQIGKGWEKLKYPFTDYRILKYLDIHSQLEFSKNDFRLIEIMNMLITKQDEKGHFYAESIHKVWSDFDFGQKKLPSRWLTLIVYCIAKRMIS</sequence>
<dbReference type="SUPFAM" id="SSF48239">
    <property type="entry name" value="Terpenoid cyclases/Protein prenyltransferases"/>
    <property type="match status" value="1"/>
</dbReference>
<proteinExistence type="predicted"/>
<feature type="non-terminal residue" evidence="1">
    <location>
        <position position="1"/>
    </location>
</feature>
<organism evidence="1">
    <name type="scientific">marine sediment metagenome</name>
    <dbReference type="NCBI Taxonomy" id="412755"/>
    <lineage>
        <taxon>unclassified sequences</taxon>
        <taxon>metagenomes</taxon>
        <taxon>ecological metagenomes</taxon>
    </lineage>
</organism>
<dbReference type="AlphaFoldDB" id="X1K0F8"/>
<dbReference type="InterPro" id="IPR008930">
    <property type="entry name" value="Terpenoid_cyclase/PrenylTrfase"/>
</dbReference>